<dbReference type="AlphaFoldDB" id="A0A1B0AFR3"/>
<organism evidence="2 3">
    <name type="scientific">Glossina pallidipes</name>
    <name type="common">Tsetse fly</name>
    <dbReference type="NCBI Taxonomy" id="7398"/>
    <lineage>
        <taxon>Eukaryota</taxon>
        <taxon>Metazoa</taxon>
        <taxon>Ecdysozoa</taxon>
        <taxon>Arthropoda</taxon>
        <taxon>Hexapoda</taxon>
        <taxon>Insecta</taxon>
        <taxon>Pterygota</taxon>
        <taxon>Neoptera</taxon>
        <taxon>Endopterygota</taxon>
        <taxon>Diptera</taxon>
        <taxon>Brachycera</taxon>
        <taxon>Muscomorpha</taxon>
        <taxon>Hippoboscoidea</taxon>
        <taxon>Glossinidae</taxon>
        <taxon>Glossina</taxon>
    </lineage>
</organism>
<reference evidence="3" key="1">
    <citation type="submission" date="2014-03" db="EMBL/GenBank/DDBJ databases">
        <authorList>
            <person name="Aksoy S."/>
            <person name="Warren W."/>
            <person name="Wilson R.K."/>
        </authorList>
    </citation>
    <scope>NUCLEOTIDE SEQUENCE [LARGE SCALE GENOMIC DNA]</scope>
    <source>
        <strain evidence="3">IAEA</strain>
    </source>
</reference>
<dbReference type="EnsemblMetazoa" id="GPAI044245-RA">
    <property type="protein sequence ID" value="GPAI044245-PA"/>
    <property type="gene ID" value="GPAI044245"/>
</dbReference>
<accession>A0A1B0AFR3</accession>
<evidence type="ECO:0000313" key="3">
    <source>
        <dbReference type="Proteomes" id="UP000092445"/>
    </source>
</evidence>
<dbReference type="VEuPathDB" id="VectorBase:GPAI044245"/>
<evidence type="ECO:0000313" key="2">
    <source>
        <dbReference type="EnsemblMetazoa" id="GPAI044245-PA"/>
    </source>
</evidence>
<evidence type="ECO:0000256" key="1">
    <source>
        <dbReference type="SAM" id="MobiDB-lite"/>
    </source>
</evidence>
<feature type="compositionally biased region" description="Basic and acidic residues" evidence="1">
    <location>
        <begin position="11"/>
        <end position="24"/>
    </location>
</feature>
<reference evidence="2" key="2">
    <citation type="submission" date="2020-05" db="UniProtKB">
        <authorList>
            <consortium name="EnsemblMetazoa"/>
        </authorList>
    </citation>
    <scope>IDENTIFICATION</scope>
    <source>
        <strain evidence="2">IAEA</strain>
    </source>
</reference>
<name>A0A1B0AFR3_GLOPL</name>
<feature type="region of interest" description="Disordered" evidence="1">
    <location>
        <begin position="1"/>
        <end position="24"/>
    </location>
</feature>
<feature type="compositionally biased region" description="Polar residues" evidence="1">
    <location>
        <begin position="1"/>
        <end position="10"/>
    </location>
</feature>
<keyword evidence="3" id="KW-1185">Reference proteome</keyword>
<dbReference type="Proteomes" id="UP000092445">
    <property type="component" value="Unassembled WGS sequence"/>
</dbReference>
<proteinExistence type="predicted"/>
<protein>
    <submittedName>
        <fullName evidence="2">Uncharacterized protein</fullName>
    </submittedName>
</protein>
<sequence length="223" mass="25167">MANTSDSQTVDESRSSRKGRIDKNGKNLETFNSVLHSLTSSSSFGTRDKKSNNSLFGIELGLSIRRENFIIPQKSSRKRMGIKCNTIIATISRTTANQPPLAGSDVVPVIRRINHFLVEFIITKTLLRTFFKNFHRATVTYLIIISNNTKVKTAVENETYCTYLAASNISMMITFSLLTLQITCGDMPLARTHKFLSFSVYQRLTPFFIRNKGITNLPKNSTR</sequence>